<sequence length="165" mass="18531">MGWRRCHCAVESVQHLIRASLAKSHNLAESTEDCPRVHRLRHAWATNDGPSKTKQVTPKKTFPEGIQPKPKNHRAFSTPPHRLPISLKKIGTQFASKIERPSIHTITEPGEPSSSTLTPSVQKRLQADDNKPLSPNPVQHISDYQKPNRNQTPAKQPMKSHGRGR</sequence>
<dbReference type="EMBL" id="VSWC01000106">
    <property type="protein sequence ID" value="KAA1085391.1"/>
    <property type="molecule type" value="Genomic_DNA"/>
</dbReference>
<feature type="region of interest" description="Disordered" evidence="1">
    <location>
        <begin position="46"/>
        <end position="83"/>
    </location>
</feature>
<evidence type="ECO:0000313" key="3">
    <source>
        <dbReference type="Proteomes" id="UP000324748"/>
    </source>
</evidence>
<keyword evidence="2" id="KW-0418">Kinase</keyword>
<evidence type="ECO:0000313" key="2">
    <source>
        <dbReference type="EMBL" id="KAA1085391.1"/>
    </source>
</evidence>
<dbReference type="GO" id="GO:0016301">
    <property type="term" value="F:kinase activity"/>
    <property type="evidence" value="ECO:0007669"/>
    <property type="project" value="UniProtKB-KW"/>
</dbReference>
<feature type="compositionally biased region" description="Polar residues" evidence="1">
    <location>
        <begin position="145"/>
        <end position="154"/>
    </location>
</feature>
<organism evidence="2 3">
    <name type="scientific">Puccinia graminis f. sp. tritici</name>
    <dbReference type="NCBI Taxonomy" id="56615"/>
    <lineage>
        <taxon>Eukaryota</taxon>
        <taxon>Fungi</taxon>
        <taxon>Dikarya</taxon>
        <taxon>Basidiomycota</taxon>
        <taxon>Pucciniomycotina</taxon>
        <taxon>Pucciniomycetes</taxon>
        <taxon>Pucciniales</taxon>
        <taxon>Pucciniaceae</taxon>
        <taxon>Puccinia</taxon>
    </lineage>
</organism>
<name>A0A5B0N7X3_PUCGR</name>
<reference evidence="2 3" key="1">
    <citation type="submission" date="2019-05" db="EMBL/GenBank/DDBJ databases">
        <title>Emergence of the Ug99 lineage of the wheat stem rust pathogen through somatic hybridization.</title>
        <authorList>
            <person name="Li F."/>
            <person name="Upadhyaya N.M."/>
            <person name="Sperschneider J."/>
            <person name="Matny O."/>
            <person name="Nguyen-Phuc H."/>
            <person name="Mago R."/>
            <person name="Raley C."/>
            <person name="Miller M.E."/>
            <person name="Silverstein K.A.T."/>
            <person name="Henningsen E."/>
            <person name="Hirsch C.D."/>
            <person name="Visser B."/>
            <person name="Pretorius Z.A."/>
            <person name="Steffenson B.J."/>
            <person name="Schwessinger B."/>
            <person name="Dodds P.N."/>
            <person name="Figueroa M."/>
        </authorList>
    </citation>
    <scope>NUCLEOTIDE SEQUENCE [LARGE SCALE GENOMIC DNA]</scope>
    <source>
        <strain evidence="2">21-0</strain>
    </source>
</reference>
<protein>
    <submittedName>
        <fullName evidence="2">Light-sensor Protein kinase</fullName>
    </submittedName>
</protein>
<proteinExistence type="predicted"/>
<dbReference type="Proteomes" id="UP000324748">
    <property type="component" value="Unassembled WGS sequence"/>
</dbReference>
<feature type="compositionally biased region" description="Polar residues" evidence="1">
    <location>
        <begin position="112"/>
        <end position="123"/>
    </location>
</feature>
<keyword evidence="2" id="KW-0808">Transferase</keyword>
<feature type="region of interest" description="Disordered" evidence="1">
    <location>
        <begin position="96"/>
        <end position="165"/>
    </location>
</feature>
<keyword evidence="3" id="KW-1185">Reference proteome</keyword>
<accession>A0A5B0N7X3</accession>
<comment type="caution">
    <text evidence="2">The sequence shown here is derived from an EMBL/GenBank/DDBJ whole genome shotgun (WGS) entry which is preliminary data.</text>
</comment>
<dbReference type="AlphaFoldDB" id="A0A5B0N7X3"/>
<evidence type="ECO:0000256" key="1">
    <source>
        <dbReference type="SAM" id="MobiDB-lite"/>
    </source>
</evidence>
<gene>
    <name evidence="2" type="primary">PHY1_2</name>
    <name evidence="2" type="ORF">PGT21_005543</name>
</gene>
<feature type="compositionally biased region" description="Polar residues" evidence="1">
    <location>
        <begin position="48"/>
        <end position="58"/>
    </location>
</feature>